<proteinExistence type="predicted"/>
<evidence type="ECO:0000313" key="2">
    <source>
        <dbReference type="Proteomes" id="UP000692954"/>
    </source>
</evidence>
<dbReference type="GO" id="GO:0097361">
    <property type="term" value="C:cytosolic [4Fe-4S] assembly targeting complex"/>
    <property type="evidence" value="ECO:0007669"/>
    <property type="project" value="TreeGrafter"/>
</dbReference>
<keyword evidence="2" id="KW-1185">Reference proteome</keyword>
<sequence length="364" mass="41991">MGNQKSIYRSYNSQRTDYQHILAINHDSSLLAVGVIQGEMKMFKILYYKQHNVENLTESEEEELYASDEKALTQLKIYGGDVGCVNSLQFLKSEKHINFFLSGSEHLIIIWSPNDQLNPVFWSQQFKIEWTYAEIFSCVIHPNENLIISCDKENVKFWQLQDNKYVCQQIISEHNILAYGLSISPDGNKIISIGADNKLIVMKGSDKETWQVVQKIQLCKQSFNICFITNQIFTLQSTNSGKGAKNLEIYKMDQNEQFLITKTIPLEGKNQRHSGQSWPIYSPSKQILTTINGHSLNIIRFIFYTSQYKGLEGEFNCQLEQVIDIDHQNSCGTMSPDGEILITWDVKSHLTKIKKYNPNIDKQY</sequence>
<reference evidence="1" key="1">
    <citation type="submission" date="2021-01" db="EMBL/GenBank/DDBJ databases">
        <authorList>
            <consortium name="Genoscope - CEA"/>
            <person name="William W."/>
        </authorList>
    </citation>
    <scope>NUCLEOTIDE SEQUENCE</scope>
</reference>
<dbReference type="GO" id="GO:0016226">
    <property type="term" value="P:iron-sulfur cluster assembly"/>
    <property type="evidence" value="ECO:0007669"/>
    <property type="project" value="TreeGrafter"/>
</dbReference>
<gene>
    <name evidence="1" type="ORF">PSON_ATCC_30995.1.T0750279</name>
</gene>
<dbReference type="AlphaFoldDB" id="A0A8S1PGA3"/>
<dbReference type="SMART" id="SM00320">
    <property type="entry name" value="WD40"/>
    <property type="match status" value="3"/>
</dbReference>
<protein>
    <recommendedName>
        <fullName evidence="3">WD40-repeat-containing domain</fullName>
    </recommendedName>
</protein>
<dbReference type="PANTHER" id="PTHR19920">
    <property type="entry name" value="WD40 PROTEIN CIAO1"/>
    <property type="match status" value="1"/>
</dbReference>
<dbReference type="InterPro" id="IPR001680">
    <property type="entry name" value="WD40_rpt"/>
</dbReference>
<name>A0A8S1PGA3_9CILI</name>
<dbReference type="PANTHER" id="PTHR19920:SF0">
    <property type="entry name" value="CYTOSOLIC IRON-SULFUR PROTEIN ASSEMBLY PROTEIN CIAO1-RELATED"/>
    <property type="match status" value="1"/>
</dbReference>
<organism evidence="1 2">
    <name type="scientific">Paramecium sonneborni</name>
    <dbReference type="NCBI Taxonomy" id="65129"/>
    <lineage>
        <taxon>Eukaryota</taxon>
        <taxon>Sar</taxon>
        <taxon>Alveolata</taxon>
        <taxon>Ciliophora</taxon>
        <taxon>Intramacronucleata</taxon>
        <taxon>Oligohymenophorea</taxon>
        <taxon>Peniculida</taxon>
        <taxon>Parameciidae</taxon>
        <taxon>Paramecium</taxon>
    </lineage>
</organism>
<dbReference type="OrthoDB" id="10381189at2759"/>
<accession>A0A8S1PGA3</accession>
<evidence type="ECO:0008006" key="3">
    <source>
        <dbReference type="Google" id="ProtNLM"/>
    </source>
</evidence>
<comment type="caution">
    <text evidence="1">The sequence shown here is derived from an EMBL/GenBank/DDBJ whole genome shotgun (WGS) entry which is preliminary data.</text>
</comment>
<dbReference type="EMBL" id="CAJJDN010000075">
    <property type="protein sequence ID" value="CAD8101448.1"/>
    <property type="molecule type" value="Genomic_DNA"/>
</dbReference>
<dbReference type="Proteomes" id="UP000692954">
    <property type="component" value="Unassembled WGS sequence"/>
</dbReference>
<evidence type="ECO:0000313" key="1">
    <source>
        <dbReference type="EMBL" id="CAD8101448.1"/>
    </source>
</evidence>